<feature type="compositionally biased region" description="Basic and acidic residues" evidence="1">
    <location>
        <begin position="79"/>
        <end position="94"/>
    </location>
</feature>
<dbReference type="AlphaFoldDB" id="A0A419EZ71"/>
<proteinExistence type="predicted"/>
<name>A0A419EZ71_9BACT</name>
<organism evidence="3 4">
    <name type="scientific">Candidatus Abyssobacteria bacterium SURF_17</name>
    <dbReference type="NCBI Taxonomy" id="2093361"/>
    <lineage>
        <taxon>Bacteria</taxon>
        <taxon>Pseudomonadati</taxon>
        <taxon>Candidatus Hydrogenedentota</taxon>
        <taxon>Candidatus Abyssobacteria</taxon>
    </lineage>
</organism>
<dbReference type="EMBL" id="QZKI01000065">
    <property type="protein sequence ID" value="RJP70729.1"/>
    <property type="molecule type" value="Genomic_DNA"/>
</dbReference>
<feature type="transmembrane region" description="Helical" evidence="2">
    <location>
        <begin position="29"/>
        <end position="52"/>
    </location>
</feature>
<feature type="compositionally biased region" description="Polar residues" evidence="1">
    <location>
        <begin position="95"/>
        <end position="104"/>
    </location>
</feature>
<evidence type="ECO:0000313" key="4">
    <source>
        <dbReference type="Proteomes" id="UP000285961"/>
    </source>
</evidence>
<evidence type="ECO:0000256" key="1">
    <source>
        <dbReference type="SAM" id="MobiDB-lite"/>
    </source>
</evidence>
<gene>
    <name evidence="3" type="ORF">C4532_08575</name>
</gene>
<protein>
    <submittedName>
        <fullName evidence="3">Uncharacterized protein</fullName>
    </submittedName>
</protein>
<keyword evidence="2" id="KW-0472">Membrane</keyword>
<accession>A0A419EZ71</accession>
<comment type="caution">
    <text evidence="3">The sequence shown here is derived from an EMBL/GenBank/DDBJ whole genome shotgun (WGS) entry which is preliminary data.</text>
</comment>
<feature type="region of interest" description="Disordered" evidence="1">
    <location>
        <begin position="57"/>
        <end position="104"/>
    </location>
</feature>
<keyword evidence="2" id="KW-0812">Transmembrane</keyword>
<sequence>MEDNRFGLTPEERKHLGTKPDGVREMENLAGILAFAGLLLVAALIITASLIARAHEHGNSGPITTTPPSKPATPVSTVLHDHPGASDEYQRDSTHQQLTNQSTP</sequence>
<dbReference type="Proteomes" id="UP000285961">
    <property type="component" value="Unassembled WGS sequence"/>
</dbReference>
<keyword evidence="2" id="KW-1133">Transmembrane helix</keyword>
<reference evidence="3 4" key="1">
    <citation type="journal article" date="2017" name="ISME J.">
        <title>Energy and carbon metabolisms in a deep terrestrial subsurface fluid microbial community.</title>
        <authorList>
            <person name="Momper L."/>
            <person name="Jungbluth S.P."/>
            <person name="Lee M.D."/>
            <person name="Amend J.P."/>
        </authorList>
    </citation>
    <scope>NUCLEOTIDE SEQUENCE [LARGE SCALE GENOMIC DNA]</scope>
    <source>
        <strain evidence="3">SURF_17</strain>
    </source>
</reference>
<evidence type="ECO:0000256" key="2">
    <source>
        <dbReference type="SAM" id="Phobius"/>
    </source>
</evidence>
<evidence type="ECO:0000313" key="3">
    <source>
        <dbReference type="EMBL" id="RJP70729.1"/>
    </source>
</evidence>
<feature type="region of interest" description="Disordered" evidence="1">
    <location>
        <begin position="1"/>
        <end position="20"/>
    </location>
</feature>